<sequence length="794" mass="88148">MAWLHPSFVNAIFPQTYFQPFIMYGPTPHRPSKTGTRRSKSGCVSCRKKRRKCDESKPRCNRCLSANIECSYNTRVEFRDATVWAAQKVKRRIIHGPKEHGSPTPPESQNRHWPCFQPSPPSECDMINYNDIPASAGEVTDSPNNHVESNDVNKKQDTDLDGHVASDDIHKRQSDRGQTVQPAELTPSDRPLLGLTSPSTDIDIAAWMPTGVISPSWDDYVSSDMLTGDMLQHMPDQGALDINLEPCYNEMWWSLIESPSCVEPDSTASIPSTSTFESAVGQEGQLDSVNSPSDAVTKTSVPILEQTIWTAPLPSSMLNIPVRDRVYLAHFMSQMIDLIPGQIKYLGKMAIQSEPIRLCANALAAANLANRGGRFSNDEAGRWVPMQTHYGRALSFASRSMDAIQSSPGIFPGCRIVMLILMLCYQLELGCIGEIYHALSVLDSAVFSNRDAILSLEFGPGLVQSWLGLRALCEGTLQPLALFRGESQTEHEVSELQDLTTRTSKAFGIIAAKAYRISRRILLFRCTGDNEKSPSTIASRFSQWWSIIKGQEADDITGTHDLGSHLSEDKLFCELARLRDALDISEVPAGLPLNFDPSVPAPCTTTPEPLYLADHEQAMELADYASAQIVCDESSIQTLGSPAFQRSPSRNPWLHLLLRIAAGLDVEKCLTRNRYRQGICNSLQCAVFLLQDLEAAHFLSGLLQRLMDVGGSYEDCFTPLNLLSQCNKLFCHELMKGRTVFMLCPTYNAWTAKDVLFSRGDQECFITFGRDADGLYLKDMVELEESPTGNLDIL</sequence>
<dbReference type="GO" id="GO:0005634">
    <property type="term" value="C:nucleus"/>
    <property type="evidence" value="ECO:0007669"/>
    <property type="project" value="TreeGrafter"/>
</dbReference>
<dbReference type="VEuPathDB" id="FungiDB:FMAN_14467"/>
<organism evidence="4 5">
    <name type="scientific">Fusarium mangiferae</name>
    <name type="common">Mango malformation disease fungus</name>
    <dbReference type="NCBI Taxonomy" id="192010"/>
    <lineage>
        <taxon>Eukaryota</taxon>
        <taxon>Fungi</taxon>
        <taxon>Dikarya</taxon>
        <taxon>Ascomycota</taxon>
        <taxon>Pezizomycotina</taxon>
        <taxon>Sordariomycetes</taxon>
        <taxon>Hypocreomycetidae</taxon>
        <taxon>Hypocreales</taxon>
        <taxon>Nectriaceae</taxon>
        <taxon>Fusarium</taxon>
        <taxon>Fusarium fujikuroi species complex</taxon>
    </lineage>
</organism>
<dbReference type="PROSITE" id="PS50048">
    <property type="entry name" value="ZN2_CY6_FUNGAL_2"/>
    <property type="match status" value="1"/>
</dbReference>
<keyword evidence="5" id="KW-1185">Reference proteome</keyword>
<dbReference type="CDD" id="cd00067">
    <property type="entry name" value="GAL4"/>
    <property type="match status" value="1"/>
</dbReference>
<dbReference type="InterPro" id="IPR036864">
    <property type="entry name" value="Zn2-C6_fun-type_DNA-bd_sf"/>
</dbReference>
<evidence type="ECO:0000313" key="5">
    <source>
        <dbReference type="Proteomes" id="UP000184255"/>
    </source>
</evidence>
<dbReference type="GO" id="GO:0000981">
    <property type="term" value="F:DNA-binding transcription factor activity, RNA polymerase II-specific"/>
    <property type="evidence" value="ECO:0007669"/>
    <property type="project" value="InterPro"/>
</dbReference>
<protein>
    <recommendedName>
        <fullName evidence="3">Zn(2)-C6 fungal-type domain-containing protein</fullName>
    </recommendedName>
</protein>
<name>A0A1L7UA33_FUSMA</name>
<reference evidence="5" key="1">
    <citation type="journal article" date="2016" name="Genome Biol. Evol.">
        <title>Comparative 'omics' of the Fusarium fujikuroi species complex highlights differences in genetic potential and metabolite synthesis.</title>
        <authorList>
            <person name="Niehaus E.-M."/>
            <person name="Muensterkoetter M."/>
            <person name="Proctor R.H."/>
            <person name="Brown D.W."/>
            <person name="Sharon A."/>
            <person name="Idan Y."/>
            <person name="Oren-Young L."/>
            <person name="Sieber C.M."/>
            <person name="Novak O."/>
            <person name="Pencik A."/>
            <person name="Tarkowska D."/>
            <person name="Hromadova K."/>
            <person name="Freeman S."/>
            <person name="Maymon M."/>
            <person name="Elazar M."/>
            <person name="Youssef S.A."/>
            <person name="El-Shabrawy E.S.M."/>
            <person name="Shalaby A.B.A."/>
            <person name="Houterman P."/>
            <person name="Brock N.L."/>
            <person name="Burkhardt I."/>
            <person name="Tsavkelova E.A."/>
            <person name="Dickschat J.S."/>
            <person name="Galuszka P."/>
            <person name="Gueldener U."/>
            <person name="Tudzynski B."/>
        </authorList>
    </citation>
    <scope>NUCLEOTIDE SEQUENCE [LARGE SCALE GENOMIC DNA]</scope>
    <source>
        <strain evidence="5">MRC7560</strain>
    </source>
</reference>
<dbReference type="PANTHER" id="PTHR37534:SF7">
    <property type="entry name" value="TRANSCRIPTIONAL ACTIVATOR PROTEIN UGA3"/>
    <property type="match status" value="1"/>
</dbReference>
<dbReference type="SMART" id="SM00066">
    <property type="entry name" value="GAL4"/>
    <property type="match status" value="1"/>
</dbReference>
<dbReference type="Pfam" id="PF00172">
    <property type="entry name" value="Zn_clus"/>
    <property type="match status" value="1"/>
</dbReference>
<dbReference type="EMBL" id="FCQH01000020">
    <property type="protein sequence ID" value="CVL07588.1"/>
    <property type="molecule type" value="Genomic_DNA"/>
</dbReference>
<feature type="compositionally biased region" description="Basic and acidic residues" evidence="2">
    <location>
        <begin position="148"/>
        <end position="175"/>
    </location>
</feature>
<evidence type="ECO:0000256" key="1">
    <source>
        <dbReference type="ARBA" id="ARBA00023242"/>
    </source>
</evidence>
<gene>
    <name evidence="4" type="ORF">FMAN_14467</name>
</gene>
<dbReference type="GO" id="GO:0045944">
    <property type="term" value="P:positive regulation of transcription by RNA polymerase II"/>
    <property type="evidence" value="ECO:0007669"/>
    <property type="project" value="TreeGrafter"/>
</dbReference>
<evidence type="ECO:0000256" key="2">
    <source>
        <dbReference type="SAM" id="MobiDB-lite"/>
    </source>
</evidence>
<proteinExistence type="predicted"/>
<comment type="caution">
    <text evidence="4">The sequence shown here is derived from an EMBL/GenBank/DDBJ whole genome shotgun (WGS) entry which is preliminary data.</text>
</comment>
<dbReference type="InterPro" id="IPR001138">
    <property type="entry name" value="Zn2Cys6_DnaBD"/>
</dbReference>
<dbReference type="GO" id="GO:0000976">
    <property type="term" value="F:transcription cis-regulatory region binding"/>
    <property type="evidence" value="ECO:0007669"/>
    <property type="project" value="TreeGrafter"/>
</dbReference>
<keyword evidence="1" id="KW-0539">Nucleus</keyword>
<dbReference type="Gene3D" id="4.10.240.10">
    <property type="entry name" value="Zn(2)-C6 fungal-type DNA-binding domain"/>
    <property type="match status" value="1"/>
</dbReference>
<dbReference type="GO" id="GO:0008270">
    <property type="term" value="F:zinc ion binding"/>
    <property type="evidence" value="ECO:0007669"/>
    <property type="project" value="InterPro"/>
</dbReference>
<feature type="region of interest" description="Disordered" evidence="2">
    <location>
        <begin position="133"/>
        <end position="197"/>
    </location>
</feature>
<dbReference type="AlphaFoldDB" id="A0A1L7UA33"/>
<dbReference type="Proteomes" id="UP000184255">
    <property type="component" value="Unassembled WGS sequence"/>
</dbReference>
<evidence type="ECO:0000313" key="4">
    <source>
        <dbReference type="EMBL" id="CVL07588.1"/>
    </source>
</evidence>
<dbReference type="PROSITE" id="PS00463">
    <property type="entry name" value="ZN2_CY6_FUNGAL_1"/>
    <property type="match status" value="1"/>
</dbReference>
<feature type="domain" description="Zn(2)-C6 fungal-type" evidence="3">
    <location>
        <begin position="42"/>
        <end position="72"/>
    </location>
</feature>
<evidence type="ECO:0000259" key="3">
    <source>
        <dbReference type="PROSITE" id="PS50048"/>
    </source>
</evidence>
<dbReference type="SUPFAM" id="SSF57701">
    <property type="entry name" value="Zn2/Cys6 DNA-binding domain"/>
    <property type="match status" value="1"/>
</dbReference>
<dbReference type="GeneID" id="65093714"/>
<dbReference type="PANTHER" id="PTHR37534">
    <property type="entry name" value="TRANSCRIPTIONAL ACTIVATOR PROTEIN UGA3"/>
    <property type="match status" value="1"/>
</dbReference>
<dbReference type="RefSeq" id="XP_041690576.1">
    <property type="nucleotide sequence ID" value="XM_041825169.1"/>
</dbReference>
<accession>A0A1L7UA33</accession>